<dbReference type="NCBIfam" id="TIGR00038">
    <property type="entry name" value="efp"/>
    <property type="match status" value="1"/>
</dbReference>
<dbReference type="PIRSF" id="PIRSF005901">
    <property type="entry name" value="EF-P"/>
    <property type="match status" value="1"/>
</dbReference>
<dbReference type="InterPro" id="IPR020599">
    <property type="entry name" value="Transl_elong_fac_P/YeiP"/>
</dbReference>
<dbReference type="EMBL" id="PHFL01000030">
    <property type="protein sequence ID" value="RFM24669.1"/>
    <property type="molecule type" value="Genomic_DNA"/>
</dbReference>
<keyword evidence="5 7" id="KW-0251">Elongation factor</keyword>
<organism evidence="12 13">
    <name type="scientific">Candidatus Thermochlorobacter aerophilus</name>
    <dbReference type="NCBI Taxonomy" id="1868324"/>
    <lineage>
        <taxon>Bacteria</taxon>
        <taxon>Pseudomonadati</taxon>
        <taxon>Chlorobiota</taxon>
        <taxon>Chlorobiia</taxon>
        <taxon>Chlorobiales</taxon>
        <taxon>Candidatus Thermochlorobacteriaceae</taxon>
        <taxon>Candidatus Thermochlorobacter</taxon>
    </lineage>
</organism>
<dbReference type="SMART" id="SM01185">
    <property type="entry name" value="EFP"/>
    <property type="match status" value="1"/>
</dbReference>
<dbReference type="FunFam" id="2.40.50.140:FF:000004">
    <property type="entry name" value="Elongation factor P"/>
    <property type="match status" value="1"/>
</dbReference>
<gene>
    <name evidence="7 12" type="primary">efp</name>
    <name evidence="12" type="ORF">D0433_04525</name>
</gene>
<dbReference type="InterPro" id="IPR001059">
    <property type="entry name" value="Transl_elong_P/YeiP_cen"/>
</dbReference>
<comment type="caution">
    <text evidence="12">The sequence shown here is derived from an EMBL/GenBank/DDBJ whole genome shotgun (WGS) entry which is preliminary data.</text>
</comment>
<evidence type="ECO:0000256" key="2">
    <source>
        <dbReference type="ARBA" id="ARBA00004815"/>
    </source>
</evidence>
<dbReference type="GO" id="GO:0043043">
    <property type="term" value="P:peptide biosynthetic process"/>
    <property type="evidence" value="ECO:0007669"/>
    <property type="project" value="InterPro"/>
</dbReference>
<evidence type="ECO:0000256" key="1">
    <source>
        <dbReference type="ARBA" id="ARBA00004496"/>
    </source>
</evidence>
<dbReference type="Gene3D" id="2.40.50.140">
    <property type="entry name" value="Nucleic acid-binding proteins"/>
    <property type="match status" value="2"/>
</dbReference>
<dbReference type="NCBIfam" id="NF001810">
    <property type="entry name" value="PRK00529.1"/>
    <property type="match status" value="1"/>
</dbReference>
<dbReference type="UniPathway" id="UPA00345"/>
<evidence type="ECO:0000256" key="3">
    <source>
        <dbReference type="ARBA" id="ARBA00009479"/>
    </source>
</evidence>
<dbReference type="Pfam" id="PF08207">
    <property type="entry name" value="EFP_N"/>
    <property type="match status" value="1"/>
</dbReference>
<evidence type="ECO:0000256" key="5">
    <source>
        <dbReference type="ARBA" id="ARBA00022768"/>
    </source>
</evidence>
<reference evidence="12 13" key="1">
    <citation type="journal article" date="2011" name="ISME J.">
        <title>Community ecology of hot spring cyanobacterial mats: predominant populations and their functional potential.</title>
        <authorList>
            <person name="Klatt C.G."/>
            <person name="Wood J.M."/>
            <person name="Rusch D.B."/>
            <person name="Bateson M.M."/>
            <person name="Hamamura N."/>
            <person name="Heidelberg J.F."/>
            <person name="Grossman A.R."/>
            <person name="Bhaya D."/>
            <person name="Cohan F.M."/>
            <person name="Kuhl M."/>
            <person name="Bryant D.A."/>
            <person name="Ward D.M."/>
        </authorList>
    </citation>
    <scope>NUCLEOTIDE SEQUENCE [LARGE SCALE GENOMIC DNA]</scope>
    <source>
        <strain evidence="12">OS</strain>
    </source>
</reference>
<dbReference type="InterPro" id="IPR014722">
    <property type="entry name" value="Rib_uL2_dom2"/>
</dbReference>
<dbReference type="Gene3D" id="2.30.30.30">
    <property type="match status" value="1"/>
</dbReference>
<dbReference type="PANTHER" id="PTHR30053:SF12">
    <property type="entry name" value="ELONGATION FACTOR P (EF-P) FAMILY PROTEIN"/>
    <property type="match status" value="1"/>
</dbReference>
<keyword evidence="4 7" id="KW-0963">Cytoplasm</keyword>
<dbReference type="GO" id="GO:0005829">
    <property type="term" value="C:cytosol"/>
    <property type="evidence" value="ECO:0007669"/>
    <property type="project" value="UniProtKB-ARBA"/>
</dbReference>
<dbReference type="PROSITE" id="PS01275">
    <property type="entry name" value="EFP"/>
    <property type="match status" value="1"/>
</dbReference>
<proteinExistence type="inferred from homology"/>
<accession>A0A395M1J0</accession>
<sequence length="188" mass="21196">MATTSDLAKGVILRFNGELHILEEVQHRTPGNLRAFYQAKMRNLRNGRIVENRFRSGEEVEIVQTERKSFQYLYRDGDDFVLMDTQTFEQINIPSSAFGEPAKFLKEGMPVEVVFSTSNEIIQAEVPTFVELTVTDTSSVTRDDRATAGTKPATLETGVVIQVPMFILTGDVVRVDTRTGTYVDRVKK</sequence>
<dbReference type="InterPro" id="IPR013185">
    <property type="entry name" value="Transl_elong_KOW-like"/>
</dbReference>
<dbReference type="AlphaFoldDB" id="A0A395M1J0"/>
<dbReference type="InterPro" id="IPR013852">
    <property type="entry name" value="Transl_elong_P/YeiP_CS"/>
</dbReference>
<dbReference type="InterPro" id="IPR011768">
    <property type="entry name" value="Transl_elongation_fac_P"/>
</dbReference>
<name>A0A395M1J0_9BACT</name>
<dbReference type="CDD" id="cd04470">
    <property type="entry name" value="S1_EF-P_repeat_1"/>
    <property type="match status" value="1"/>
</dbReference>
<dbReference type="Pfam" id="PF09285">
    <property type="entry name" value="Elong-fact-P_C"/>
    <property type="match status" value="1"/>
</dbReference>
<comment type="pathway">
    <text evidence="2 7">Protein biosynthesis; polypeptide chain elongation.</text>
</comment>
<evidence type="ECO:0000313" key="13">
    <source>
        <dbReference type="Proteomes" id="UP000266389"/>
    </source>
</evidence>
<dbReference type="CDD" id="cd05794">
    <property type="entry name" value="S1_EF-P_repeat_2"/>
    <property type="match status" value="1"/>
</dbReference>
<dbReference type="GO" id="GO:0003746">
    <property type="term" value="F:translation elongation factor activity"/>
    <property type="evidence" value="ECO:0007669"/>
    <property type="project" value="UniProtKB-UniRule"/>
</dbReference>
<dbReference type="Pfam" id="PF01132">
    <property type="entry name" value="EFP"/>
    <property type="match status" value="1"/>
</dbReference>
<protein>
    <recommendedName>
        <fullName evidence="7 8">Elongation factor P</fullName>
        <shortName evidence="7">EF-P</shortName>
    </recommendedName>
</protein>
<comment type="subcellular location">
    <subcellularLocation>
        <location evidence="1 7">Cytoplasm</location>
    </subcellularLocation>
</comment>
<evidence type="ECO:0000256" key="4">
    <source>
        <dbReference type="ARBA" id="ARBA00022490"/>
    </source>
</evidence>
<keyword evidence="6 7" id="KW-0648">Protein biosynthesis</keyword>
<dbReference type="PANTHER" id="PTHR30053">
    <property type="entry name" value="ELONGATION FACTOR P"/>
    <property type="match status" value="1"/>
</dbReference>
<dbReference type="FunFam" id="2.40.50.140:FF:000009">
    <property type="entry name" value="Elongation factor P"/>
    <property type="match status" value="1"/>
</dbReference>
<dbReference type="InterPro" id="IPR015365">
    <property type="entry name" value="Elong-fact-P_C"/>
</dbReference>
<evidence type="ECO:0000256" key="8">
    <source>
        <dbReference type="NCBIfam" id="TIGR00038"/>
    </source>
</evidence>
<dbReference type="Proteomes" id="UP000266389">
    <property type="component" value="Unassembled WGS sequence"/>
</dbReference>
<evidence type="ECO:0000256" key="9">
    <source>
        <dbReference type="RuleBase" id="RU004389"/>
    </source>
</evidence>
<dbReference type="SUPFAM" id="SSF50249">
    <property type="entry name" value="Nucleic acid-binding proteins"/>
    <property type="match status" value="2"/>
</dbReference>
<evidence type="ECO:0000256" key="7">
    <source>
        <dbReference type="HAMAP-Rule" id="MF_00141"/>
    </source>
</evidence>
<dbReference type="InterPro" id="IPR008991">
    <property type="entry name" value="Translation_prot_SH3-like_sf"/>
</dbReference>
<comment type="similarity">
    <text evidence="3 7 9">Belongs to the elongation factor P family.</text>
</comment>
<evidence type="ECO:0000259" key="10">
    <source>
        <dbReference type="SMART" id="SM00841"/>
    </source>
</evidence>
<evidence type="ECO:0000259" key="11">
    <source>
        <dbReference type="SMART" id="SM01185"/>
    </source>
</evidence>
<evidence type="ECO:0000313" key="12">
    <source>
        <dbReference type="EMBL" id="RFM24669.1"/>
    </source>
</evidence>
<dbReference type="SUPFAM" id="SSF50104">
    <property type="entry name" value="Translation proteins SH3-like domain"/>
    <property type="match status" value="1"/>
</dbReference>
<feature type="domain" description="Translation elongation factor P/YeiP central" evidence="11">
    <location>
        <begin position="67"/>
        <end position="122"/>
    </location>
</feature>
<dbReference type="SMART" id="SM00841">
    <property type="entry name" value="Elong-fact-P_C"/>
    <property type="match status" value="1"/>
</dbReference>
<feature type="domain" description="Elongation factor P C-terminal" evidence="10">
    <location>
        <begin position="130"/>
        <end position="185"/>
    </location>
</feature>
<comment type="function">
    <text evidence="7">Involved in peptide bond synthesis. Stimulates efficient translation and peptide-bond synthesis on native or reconstituted 70S ribosomes in vitro. Probably functions indirectly by altering the affinity of the ribosome for aminoacyl-tRNA, thus increasing their reactivity as acceptors for peptidyl transferase.</text>
</comment>
<dbReference type="InterPro" id="IPR012340">
    <property type="entry name" value="NA-bd_OB-fold"/>
</dbReference>
<dbReference type="HAMAP" id="MF_00141">
    <property type="entry name" value="EF_P"/>
    <property type="match status" value="1"/>
</dbReference>
<evidence type="ECO:0000256" key="6">
    <source>
        <dbReference type="ARBA" id="ARBA00022917"/>
    </source>
</evidence>